<keyword evidence="3" id="KW-1185">Reference proteome</keyword>
<evidence type="ECO:0000313" key="2">
    <source>
        <dbReference type="EMBL" id="GFJ77380.1"/>
    </source>
</evidence>
<name>A0A6V8K1B5_9ACTN</name>
<protein>
    <submittedName>
        <fullName evidence="2">Uncharacterized protein</fullName>
    </submittedName>
</protein>
<comment type="caution">
    <text evidence="2">The sequence shown here is derived from an EMBL/GenBank/DDBJ whole genome shotgun (WGS) entry which is preliminary data.</text>
</comment>
<keyword evidence="1" id="KW-1133">Transmembrane helix</keyword>
<feature type="transmembrane region" description="Helical" evidence="1">
    <location>
        <begin position="15"/>
        <end position="35"/>
    </location>
</feature>
<proteinExistence type="predicted"/>
<accession>A0A6V8K1B5</accession>
<organism evidence="2 3">
    <name type="scientific">Phytohabitans houttuyneae</name>
    <dbReference type="NCBI Taxonomy" id="1076126"/>
    <lineage>
        <taxon>Bacteria</taxon>
        <taxon>Bacillati</taxon>
        <taxon>Actinomycetota</taxon>
        <taxon>Actinomycetes</taxon>
        <taxon>Micromonosporales</taxon>
        <taxon>Micromonosporaceae</taxon>
    </lineage>
</organism>
<keyword evidence="1" id="KW-0472">Membrane</keyword>
<evidence type="ECO:0000313" key="3">
    <source>
        <dbReference type="Proteomes" id="UP000482800"/>
    </source>
</evidence>
<dbReference type="AlphaFoldDB" id="A0A6V8K1B5"/>
<sequence>MAAIITAIRWIDNRWLVVPVAMLGITLGLAAHVAADSHREREMPSITLTISRADDGLTLTGKSRGSGLRSNERMLTRIVAIFRPLAVAEQLDPHPRADGRPTSELWEVTGQQCRRPQPYLADPSSARLLSWTETGPTAGGESAAEHTMPIPPTAHYVCAYVILSDVRDKNGDYSRPIASNFAMVDLADLATS</sequence>
<gene>
    <name evidence="2" type="ORF">Phou_015600</name>
</gene>
<dbReference type="EMBL" id="BLPF01000001">
    <property type="protein sequence ID" value="GFJ77380.1"/>
    <property type="molecule type" value="Genomic_DNA"/>
</dbReference>
<keyword evidence="1" id="KW-0812">Transmembrane</keyword>
<evidence type="ECO:0000256" key="1">
    <source>
        <dbReference type="SAM" id="Phobius"/>
    </source>
</evidence>
<dbReference type="Proteomes" id="UP000482800">
    <property type="component" value="Unassembled WGS sequence"/>
</dbReference>
<reference evidence="2 3" key="1">
    <citation type="submission" date="2020-03" db="EMBL/GenBank/DDBJ databases">
        <title>Whole genome shotgun sequence of Phytohabitans houttuyneae NBRC 108639.</title>
        <authorList>
            <person name="Komaki H."/>
            <person name="Tamura T."/>
        </authorList>
    </citation>
    <scope>NUCLEOTIDE SEQUENCE [LARGE SCALE GENOMIC DNA]</scope>
    <source>
        <strain evidence="2 3">NBRC 108639</strain>
    </source>
</reference>
<reference evidence="2 3" key="2">
    <citation type="submission" date="2020-03" db="EMBL/GenBank/DDBJ databases">
        <authorList>
            <person name="Ichikawa N."/>
            <person name="Kimura A."/>
            <person name="Kitahashi Y."/>
            <person name="Uohara A."/>
        </authorList>
    </citation>
    <scope>NUCLEOTIDE SEQUENCE [LARGE SCALE GENOMIC DNA]</scope>
    <source>
        <strain evidence="2 3">NBRC 108639</strain>
    </source>
</reference>